<name>A0A1G6HRT0_9BACT</name>
<comment type="subcellular location">
    <subcellularLocation>
        <location evidence="1">Encapsulin nanocompartment</location>
    </subcellularLocation>
</comment>
<gene>
    <name evidence="5" type="ORF">E4650_01710</name>
    <name evidence="4" type="ORF">SAMN04488588_0080</name>
</gene>
<evidence type="ECO:0000313" key="5">
    <source>
        <dbReference type="EMBL" id="TGG88937.1"/>
    </source>
</evidence>
<keyword evidence="6" id="KW-1185">Reference proteome</keyword>
<dbReference type="PANTHER" id="PTHR37165:SF1">
    <property type="entry name" value="TYPE 1 ENCAPSULIN SHELL PROTEIN"/>
    <property type="match status" value="1"/>
</dbReference>
<dbReference type="AlphaFoldDB" id="A0A1G6HRT0"/>
<evidence type="ECO:0000313" key="4">
    <source>
        <dbReference type="EMBL" id="SDB96848.1"/>
    </source>
</evidence>
<organism evidence="4 6">
    <name type="scientific">Geotoga petraea</name>
    <dbReference type="NCBI Taxonomy" id="28234"/>
    <lineage>
        <taxon>Bacteria</taxon>
        <taxon>Thermotogati</taxon>
        <taxon>Thermotogota</taxon>
        <taxon>Thermotogae</taxon>
        <taxon>Petrotogales</taxon>
        <taxon>Petrotogaceae</taxon>
        <taxon>Geotoga</taxon>
    </lineage>
</organism>
<dbReference type="GO" id="GO:0140737">
    <property type="term" value="C:encapsulin nanocompartment"/>
    <property type="evidence" value="ECO:0007669"/>
    <property type="project" value="UniProtKB-SubCell"/>
</dbReference>
<evidence type="ECO:0000256" key="3">
    <source>
        <dbReference type="ARBA" id="ARBA00033787"/>
    </source>
</evidence>
<protein>
    <submittedName>
        <fullName evidence="5">Bacteriocin</fullName>
    </submittedName>
</protein>
<proteinExistence type="inferred from homology"/>
<dbReference type="Gene3D" id="3.30.2320.10">
    <property type="entry name" value="hypothetical protein PF0899 domain"/>
    <property type="match status" value="1"/>
</dbReference>
<dbReference type="InterPro" id="IPR007544">
    <property type="entry name" value="ENCAP"/>
</dbReference>
<dbReference type="Proteomes" id="UP000199322">
    <property type="component" value="Unassembled WGS sequence"/>
</dbReference>
<dbReference type="NCBIfam" id="NF041155">
    <property type="entry name" value="encap_f1"/>
    <property type="match status" value="1"/>
</dbReference>
<evidence type="ECO:0000313" key="6">
    <source>
        <dbReference type="Proteomes" id="UP000199322"/>
    </source>
</evidence>
<evidence type="ECO:0000256" key="1">
    <source>
        <dbReference type="ARBA" id="ARBA00033738"/>
    </source>
</evidence>
<comment type="similarity">
    <text evidence="2">Belongs to the encapsulin family. Family 1 subfamily.</text>
</comment>
<dbReference type="Gene3D" id="3.30.2400.30">
    <property type="match status" value="1"/>
</dbReference>
<dbReference type="OrthoDB" id="2922at2"/>
<dbReference type="InterPro" id="IPR051429">
    <property type="entry name" value="Encapsulin_nc"/>
</dbReference>
<dbReference type="EMBL" id="FMYV01000001">
    <property type="protein sequence ID" value="SDB96848.1"/>
    <property type="molecule type" value="Genomic_DNA"/>
</dbReference>
<dbReference type="Proteomes" id="UP000297288">
    <property type="component" value="Unassembled WGS sequence"/>
</dbReference>
<accession>A0A1G6HRT0</accession>
<dbReference type="PIRSF" id="PIRSF019254">
    <property type="entry name" value="CFP29"/>
    <property type="match status" value="1"/>
</dbReference>
<evidence type="ECO:0000256" key="2">
    <source>
        <dbReference type="ARBA" id="ARBA00033743"/>
    </source>
</evidence>
<dbReference type="EMBL" id="SRME01000001">
    <property type="protein sequence ID" value="TGG88937.1"/>
    <property type="molecule type" value="Genomic_DNA"/>
</dbReference>
<dbReference type="Pfam" id="PF04454">
    <property type="entry name" value="Linocin_M18"/>
    <property type="match status" value="1"/>
</dbReference>
<evidence type="ECO:0000313" key="7">
    <source>
        <dbReference type="Proteomes" id="UP000297288"/>
    </source>
</evidence>
<keyword evidence="3" id="KW-1284">Encapsulin nanocompartment</keyword>
<dbReference type="PANTHER" id="PTHR37165">
    <property type="entry name" value="PEPTIDASE U56 FAMILY"/>
    <property type="match status" value="1"/>
</dbReference>
<reference evidence="4 6" key="1">
    <citation type="submission" date="2016-10" db="EMBL/GenBank/DDBJ databases">
        <authorList>
            <person name="de Groot N.N."/>
        </authorList>
    </citation>
    <scope>NUCLEOTIDE SEQUENCE [LARGE SCALE GENOMIC DNA]</scope>
    <source>
        <strain evidence="4 6">WG14</strain>
    </source>
</reference>
<dbReference type="STRING" id="28234.SAMN04488588_0080"/>
<reference evidence="5 7" key="2">
    <citation type="submission" date="2019-04" db="EMBL/GenBank/DDBJ databases">
        <title>Draft genome sequence data and analysis of a Fermenting Bacterium, Geotoga petraea strain HO-Geo1, isolated from heavy-oil petroleum reservoir in Russia.</title>
        <authorList>
            <person name="Grouzdev D.S."/>
            <person name="Semenova E.M."/>
            <person name="Sokolova D.S."/>
            <person name="Tourova T.P."/>
            <person name="Poltaraus A.B."/>
            <person name="Nazina T.N."/>
        </authorList>
    </citation>
    <scope>NUCLEOTIDE SEQUENCE [LARGE SCALE GENOMIC DNA]</scope>
    <source>
        <strain evidence="5 7">HO-Geo1</strain>
    </source>
</reference>
<sequence length="262" mass="29697">MDVLKRNLAPISDGVWTEIDKRAREVFESYLSARRIVGLKGPLGLNYTVVPEGRVGPHDEKDGVKYGLYKVKPLVELRVEFELDRWELDNLERGAVDLELASLEEAVKKAALFEENAIYNSLEDVQITGLKESSKNEPIELGESTSDIMEAVTDGILKLKESFVGDNYVLVVGPKVWKKINKLSENYPLMRKLEETIGNKVMFSHVLEGALLLPVDHEDLEMTIGKDFSIGYHSSTDEKVKFYIMETFTFRVLDPAIIVKFK</sequence>
<dbReference type="RefSeq" id="WP_091401772.1">
    <property type="nucleotide sequence ID" value="NZ_FMYV01000001.1"/>
</dbReference>